<dbReference type="EMBL" id="MU276730">
    <property type="protein sequence ID" value="KAI0037757.1"/>
    <property type="molecule type" value="Genomic_DNA"/>
</dbReference>
<accession>A0ACB8R1G6</accession>
<proteinExistence type="predicted"/>
<sequence>MLPRRTNQDATSHGLGPDQELPRHPPSPQRDNHFLVEDNSTPHSFSVPPAGDAAHDNSASFKQKDTLLDFVGAATSGNTSVSEDTRGVPSGQYTVYKPPNCVSLTSPLTSANLYMPEDTVHLSKEKRMLDELIFARRERFNILFKPIGSLPVEILAHIFSLCMLANSNELFSLRKPERFKLWRWFIVSHVCRHWRDVAIGSPLLWRTVNVMWGPSWIREAARRAKAKVPLSVQPGVPDYRRKLKDETRLSMLQAVNDILPSVRELHLEIRAPHMQSLWQLLASHAPLLTDMTLHHLWDTSGPGVHIIDAPHLVYLAPKLSRISLCGIWFNEWNPQAWMNIVTICLHSLCYAEHVRGQDILDVLGRMPLLQNVELVDAIPQTGNINSSLNIPKLKCLTIEGKVRQVESMLTALNPDPVLVVIKIRAVVDCPWPYGNSDVYSSFPVLATLFFDTASSFSQSATGRVDLYLNSLTDRVGNPRGHQSYPPKLWLAVKLRINKKSPIGGEVGLFFDDDRTLAHIYGDVPDTMDCEKWYKLLERAQTVTTLGVGTCVQSIEILAAIFGQFSIQGNVTMESPEPLICPALRSLILSEKRVAWEDAGFLVEGDDEGSDDATAADNTDLAVSIAEIHGESSDDGEAMARVAIEKRRKLGREIVSVFKERQKAGFQRIGVKLPDGWRVRG</sequence>
<dbReference type="Proteomes" id="UP000814033">
    <property type="component" value="Unassembled WGS sequence"/>
</dbReference>
<reference evidence="1" key="2">
    <citation type="journal article" date="2022" name="New Phytol.">
        <title>Evolutionary transition to the ectomycorrhizal habit in the genomes of a hyperdiverse lineage of mushroom-forming fungi.</title>
        <authorList>
            <person name="Looney B."/>
            <person name="Miyauchi S."/>
            <person name="Morin E."/>
            <person name="Drula E."/>
            <person name="Courty P.E."/>
            <person name="Kohler A."/>
            <person name="Kuo A."/>
            <person name="LaButti K."/>
            <person name="Pangilinan J."/>
            <person name="Lipzen A."/>
            <person name="Riley R."/>
            <person name="Andreopoulos W."/>
            <person name="He G."/>
            <person name="Johnson J."/>
            <person name="Nolan M."/>
            <person name="Tritt A."/>
            <person name="Barry K.W."/>
            <person name="Grigoriev I.V."/>
            <person name="Nagy L.G."/>
            <person name="Hibbett D."/>
            <person name="Henrissat B."/>
            <person name="Matheny P.B."/>
            <person name="Labbe J."/>
            <person name="Martin F.M."/>
        </authorList>
    </citation>
    <scope>NUCLEOTIDE SEQUENCE</scope>
    <source>
        <strain evidence="1">FP105234-sp</strain>
    </source>
</reference>
<name>A0ACB8R1G6_9AGAM</name>
<evidence type="ECO:0000313" key="2">
    <source>
        <dbReference type="Proteomes" id="UP000814033"/>
    </source>
</evidence>
<reference evidence="1" key="1">
    <citation type="submission" date="2021-02" db="EMBL/GenBank/DDBJ databases">
        <authorList>
            <consortium name="DOE Joint Genome Institute"/>
            <person name="Ahrendt S."/>
            <person name="Looney B.P."/>
            <person name="Miyauchi S."/>
            <person name="Morin E."/>
            <person name="Drula E."/>
            <person name="Courty P.E."/>
            <person name="Chicoki N."/>
            <person name="Fauchery L."/>
            <person name="Kohler A."/>
            <person name="Kuo A."/>
            <person name="Labutti K."/>
            <person name="Pangilinan J."/>
            <person name="Lipzen A."/>
            <person name="Riley R."/>
            <person name="Andreopoulos W."/>
            <person name="He G."/>
            <person name="Johnson J."/>
            <person name="Barry K.W."/>
            <person name="Grigoriev I.V."/>
            <person name="Nagy L."/>
            <person name="Hibbett D."/>
            <person name="Henrissat B."/>
            <person name="Matheny P.B."/>
            <person name="Labbe J."/>
            <person name="Martin F."/>
        </authorList>
    </citation>
    <scope>NUCLEOTIDE SEQUENCE</scope>
    <source>
        <strain evidence="1">FP105234-sp</strain>
    </source>
</reference>
<comment type="caution">
    <text evidence="1">The sequence shown here is derived from an EMBL/GenBank/DDBJ whole genome shotgun (WGS) entry which is preliminary data.</text>
</comment>
<organism evidence="1 2">
    <name type="scientific">Auriscalpium vulgare</name>
    <dbReference type="NCBI Taxonomy" id="40419"/>
    <lineage>
        <taxon>Eukaryota</taxon>
        <taxon>Fungi</taxon>
        <taxon>Dikarya</taxon>
        <taxon>Basidiomycota</taxon>
        <taxon>Agaricomycotina</taxon>
        <taxon>Agaricomycetes</taxon>
        <taxon>Russulales</taxon>
        <taxon>Auriscalpiaceae</taxon>
        <taxon>Auriscalpium</taxon>
    </lineage>
</organism>
<evidence type="ECO:0000313" key="1">
    <source>
        <dbReference type="EMBL" id="KAI0037757.1"/>
    </source>
</evidence>
<gene>
    <name evidence="1" type="ORF">FA95DRAFT_1613908</name>
</gene>
<keyword evidence="2" id="KW-1185">Reference proteome</keyword>
<protein>
    <submittedName>
        <fullName evidence="1">Uncharacterized protein</fullName>
    </submittedName>
</protein>